<feature type="region of interest" description="Disordered" evidence="7">
    <location>
        <begin position="1"/>
        <end position="48"/>
    </location>
</feature>
<evidence type="ECO:0000259" key="8">
    <source>
        <dbReference type="PROSITE" id="PS50206"/>
    </source>
</evidence>
<evidence type="ECO:0000256" key="4">
    <source>
        <dbReference type="ARBA" id="ARBA00022801"/>
    </source>
</evidence>
<dbReference type="GO" id="GO:0005634">
    <property type="term" value="C:nucleus"/>
    <property type="evidence" value="ECO:0007669"/>
    <property type="project" value="TreeGrafter"/>
</dbReference>
<sequence length="294" mass="33606">GISDSYKSESGKSQQGKESNSMEHKSAVSMHRQQRNRTRQTANEESSGSIVAFSGVRMTELAIMKKKDIVDSGEKITVNTTITKGKKPRTRKTILKTRYGPCSPVRAMREWFQNEECKQRDQKKLMLSSCLSKNCSVPKCHILFRFEVPEFSVLSNISMSLNTADIFRNRLKLIAPEIADLFLKLVSIKLTALLIHKAIFNHLVFAHIHGTQDVIDYLIGSRSDAPFTIIDTRWPYEYEGGHIVTALNIYTQQAVQKHFFELLLNLHDHLIIFFHCEFSTHRSPALAMHLQNLN</sequence>
<accession>A0A5J4WE20</accession>
<dbReference type="GO" id="GO:0051301">
    <property type="term" value="P:cell division"/>
    <property type="evidence" value="ECO:0007669"/>
    <property type="project" value="UniProtKB-KW"/>
</dbReference>
<comment type="caution">
    <text evidence="9">The sequence shown here is derived from an EMBL/GenBank/DDBJ whole genome shotgun (WGS) entry which is preliminary data.</text>
</comment>
<dbReference type="InterPro" id="IPR036873">
    <property type="entry name" value="Rhodanese-like_dom_sf"/>
</dbReference>
<dbReference type="GO" id="GO:0000086">
    <property type="term" value="P:G2/M transition of mitotic cell cycle"/>
    <property type="evidence" value="ECO:0007669"/>
    <property type="project" value="TreeGrafter"/>
</dbReference>
<gene>
    <name evidence="9" type="ORF">EZS28_011265</name>
</gene>
<dbReference type="Gene3D" id="3.40.250.10">
    <property type="entry name" value="Rhodanese-like domain"/>
    <property type="match status" value="1"/>
</dbReference>
<evidence type="ECO:0000256" key="1">
    <source>
        <dbReference type="ARBA" id="ARBA00011065"/>
    </source>
</evidence>
<proteinExistence type="inferred from homology"/>
<dbReference type="SUPFAM" id="SSF52821">
    <property type="entry name" value="Rhodanese/Cell cycle control phosphatase"/>
    <property type="match status" value="1"/>
</dbReference>
<feature type="domain" description="Rhodanese" evidence="8">
    <location>
        <begin position="223"/>
        <end position="293"/>
    </location>
</feature>
<name>A0A5J4WE20_9EUKA</name>
<dbReference type="EC" id="3.1.3.48" evidence="2"/>
<evidence type="ECO:0000256" key="6">
    <source>
        <dbReference type="ARBA" id="ARBA00023306"/>
    </source>
</evidence>
<dbReference type="OrthoDB" id="26523at2759"/>
<dbReference type="InterPro" id="IPR000751">
    <property type="entry name" value="MPI_Phosphatase"/>
</dbReference>
<dbReference type="GO" id="GO:0110032">
    <property type="term" value="P:positive regulation of G2/MI transition of meiotic cell cycle"/>
    <property type="evidence" value="ECO:0007669"/>
    <property type="project" value="TreeGrafter"/>
</dbReference>
<feature type="compositionally biased region" description="Basic and acidic residues" evidence="7">
    <location>
        <begin position="1"/>
        <end position="10"/>
    </location>
</feature>
<dbReference type="PRINTS" id="PR00716">
    <property type="entry name" value="MPIPHPHTASE"/>
</dbReference>
<organism evidence="9 10">
    <name type="scientific">Streblomastix strix</name>
    <dbReference type="NCBI Taxonomy" id="222440"/>
    <lineage>
        <taxon>Eukaryota</taxon>
        <taxon>Metamonada</taxon>
        <taxon>Preaxostyla</taxon>
        <taxon>Oxymonadida</taxon>
        <taxon>Streblomastigidae</taxon>
        <taxon>Streblomastix</taxon>
    </lineage>
</organism>
<feature type="non-terminal residue" evidence="9">
    <location>
        <position position="1"/>
    </location>
</feature>
<keyword evidence="6" id="KW-0131">Cell cycle</keyword>
<keyword evidence="3" id="KW-0132">Cell division</keyword>
<dbReference type="GO" id="GO:0010971">
    <property type="term" value="P:positive regulation of G2/M transition of mitotic cell cycle"/>
    <property type="evidence" value="ECO:0007669"/>
    <property type="project" value="TreeGrafter"/>
</dbReference>
<evidence type="ECO:0000256" key="2">
    <source>
        <dbReference type="ARBA" id="ARBA00013064"/>
    </source>
</evidence>
<dbReference type="PANTHER" id="PTHR10828:SF76">
    <property type="entry name" value="M-PHASE INDUCER PHOSPHATASE"/>
    <property type="match status" value="1"/>
</dbReference>
<evidence type="ECO:0000256" key="5">
    <source>
        <dbReference type="ARBA" id="ARBA00022912"/>
    </source>
</evidence>
<dbReference type="Pfam" id="PF00581">
    <property type="entry name" value="Rhodanese"/>
    <property type="match status" value="1"/>
</dbReference>
<evidence type="ECO:0000313" key="9">
    <source>
        <dbReference type="EMBL" id="KAA6393207.1"/>
    </source>
</evidence>
<dbReference type="AlphaFoldDB" id="A0A5J4WE20"/>
<dbReference type="PROSITE" id="PS50206">
    <property type="entry name" value="RHODANESE_3"/>
    <property type="match status" value="1"/>
</dbReference>
<comment type="similarity">
    <text evidence="1">Belongs to the MPI phosphatase family.</text>
</comment>
<evidence type="ECO:0000313" key="10">
    <source>
        <dbReference type="Proteomes" id="UP000324800"/>
    </source>
</evidence>
<keyword evidence="5" id="KW-0904">Protein phosphatase</keyword>
<evidence type="ECO:0000256" key="7">
    <source>
        <dbReference type="SAM" id="MobiDB-lite"/>
    </source>
</evidence>
<dbReference type="InterPro" id="IPR001763">
    <property type="entry name" value="Rhodanese-like_dom"/>
</dbReference>
<dbReference type="GO" id="GO:0004725">
    <property type="term" value="F:protein tyrosine phosphatase activity"/>
    <property type="evidence" value="ECO:0007669"/>
    <property type="project" value="UniProtKB-EC"/>
</dbReference>
<evidence type="ECO:0000256" key="3">
    <source>
        <dbReference type="ARBA" id="ARBA00022618"/>
    </source>
</evidence>
<dbReference type="PANTHER" id="PTHR10828">
    <property type="entry name" value="M-PHASE INDUCER PHOSPHATASE DUAL SPECIFICITY PHOSPHATASE CDC25"/>
    <property type="match status" value="1"/>
</dbReference>
<dbReference type="GO" id="GO:0005737">
    <property type="term" value="C:cytoplasm"/>
    <property type="evidence" value="ECO:0007669"/>
    <property type="project" value="TreeGrafter"/>
</dbReference>
<reference evidence="9 10" key="1">
    <citation type="submission" date="2019-03" db="EMBL/GenBank/DDBJ databases">
        <title>Single cell metagenomics reveals metabolic interactions within the superorganism composed of flagellate Streblomastix strix and complex community of Bacteroidetes bacteria on its surface.</title>
        <authorList>
            <person name="Treitli S.C."/>
            <person name="Kolisko M."/>
            <person name="Husnik F."/>
            <person name="Keeling P."/>
            <person name="Hampl V."/>
        </authorList>
    </citation>
    <scope>NUCLEOTIDE SEQUENCE [LARGE SCALE GENOMIC DNA]</scope>
    <source>
        <strain evidence="9">ST1C</strain>
    </source>
</reference>
<protein>
    <recommendedName>
        <fullName evidence="2">protein-tyrosine-phosphatase</fullName>
        <ecNumber evidence="2">3.1.3.48</ecNumber>
    </recommendedName>
</protein>
<keyword evidence="4" id="KW-0378">Hydrolase</keyword>
<dbReference type="EMBL" id="SNRW01002304">
    <property type="protein sequence ID" value="KAA6393207.1"/>
    <property type="molecule type" value="Genomic_DNA"/>
</dbReference>
<dbReference type="Proteomes" id="UP000324800">
    <property type="component" value="Unassembled WGS sequence"/>
</dbReference>